<evidence type="ECO:0000256" key="1">
    <source>
        <dbReference type="ARBA" id="ARBA00023002"/>
    </source>
</evidence>
<accession>A0A4R1L3K6</accession>
<evidence type="ECO:0000259" key="4">
    <source>
        <dbReference type="Pfam" id="PF03781"/>
    </source>
</evidence>
<dbReference type="RefSeq" id="WP_131998803.1">
    <property type="nucleotide sequence ID" value="NZ_SMGK01000006.1"/>
</dbReference>
<dbReference type="InterPro" id="IPR017806">
    <property type="entry name" value="EgtB"/>
</dbReference>
<dbReference type="Pfam" id="PF03781">
    <property type="entry name" value="FGE-sulfatase"/>
    <property type="match status" value="2"/>
</dbReference>
<comment type="caution">
    <text evidence="6">The sequence shown here is derived from an EMBL/GenBank/DDBJ whole genome shotgun (WGS) entry which is preliminary data.</text>
</comment>
<dbReference type="SUPFAM" id="SSF56436">
    <property type="entry name" value="C-type lectin-like"/>
    <property type="match status" value="1"/>
</dbReference>
<evidence type="ECO:0000313" key="6">
    <source>
        <dbReference type="EMBL" id="TCK70779.1"/>
    </source>
</evidence>
<dbReference type="AlphaFoldDB" id="A0A4R1L3K6"/>
<dbReference type="InterPro" id="IPR005532">
    <property type="entry name" value="SUMF_dom"/>
</dbReference>
<organism evidence="6 7">
    <name type="scientific">Acidipila rosea</name>
    <dbReference type="NCBI Taxonomy" id="768535"/>
    <lineage>
        <taxon>Bacteria</taxon>
        <taxon>Pseudomonadati</taxon>
        <taxon>Acidobacteriota</taxon>
        <taxon>Terriglobia</taxon>
        <taxon>Terriglobales</taxon>
        <taxon>Acidobacteriaceae</taxon>
        <taxon>Acidipila</taxon>
    </lineage>
</organism>
<dbReference type="OrthoDB" id="9768004at2"/>
<dbReference type="EMBL" id="SMGK01000006">
    <property type="protein sequence ID" value="TCK70779.1"/>
    <property type="molecule type" value="Genomic_DNA"/>
</dbReference>
<dbReference type="GO" id="GO:0052699">
    <property type="term" value="P:ergothioneine biosynthetic process"/>
    <property type="evidence" value="ECO:0007669"/>
    <property type="project" value="InterPro"/>
</dbReference>
<keyword evidence="7" id="KW-1185">Reference proteome</keyword>
<comment type="pathway">
    <text evidence="3">Amino-acid biosynthesis; ergothioneine biosynthesis.</text>
</comment>
<name>A0A4R1L3K6_9BACT</name>
<dbReference type="Gene3D" id="3.90.1580.10">
    <property type="entry name" value="paralog of FGE (formylglycine-generating enzyme)"/>
    <property type="match status" value="2"/>
</dbReference>
<dbReference type="Proteomes" id="UP000295210">
    <property type="component" value="Unassembled WGS sequence"/>
</dbReference>
<protein>
    <submittedName>
        <fullName evidence="6">Ergothioneine biosynthesis protein EgtB</fullName>
    </submittedName>
</protein>
<sequence length="418" mass="47386">MNPTPVSLPYSATASLFASVRRQSETLCSPLTPEDMMVQSCPEASPAKWHLAHTAWFFETFVLREFLHGYRPLNEDYLWLFNSYYNAISAQPEKKLRACFSRPSLAEVLRYRSHVDSAILELLEMGAPEEAERRIVLGLNHEQQHQELLLTDIKHSFWMNPLKPVYKLEGPAITGRGAPVREFLVYESGVYATGHSGEGFAFDNELPRHRVWLDSFAIASQPVTCAEYLEFMQDGGYEQPELWLAEGWTAVQEEKWRAPLYWFQEDGEWQLFTLRGTFSVSDLGNSPVCHLSGYEAEAFARWAGKRLPTEAEWETAAATQPTHGNLLESGALHPVANAGTFFGNTWEWTASAYLGYPGYRALPGALGEYNGKFMSNQTVLRGGSCVTPASHIRPTYRNFFPSRTRWQFSGLRLCLTQE</sequence>
<evidence type="ECO:0000313" key="7">
    <source>
        <dbReference type="Proteomes" id="UP000295210"/>
    </source>
</evidence>
<dbReference type="InterPro" id="IPR051043">
    <property type="entry name" value="Sulfatase_Mod_Factor_Kinase"/>
</dbReference>
<dbReference type="Gene3D" id="1.20.120.450">
    <property type="entry name" value="dinb family like domain"/>
    <property type="match status" value="1"/>
</dbReference>
<gene>
    <name evidence="6" type="ORF">C7378_3168</name>
</gene>
<evidence type="ECO:0000256" key="2">
    <source>
        <dbReference type="ARBA" id="ARBA00023004"/>
    </source>
</evidence>
<dbReference type="PANTHER" id="PTHR23150">
    <property type="entry name" value="SULFATASE MODIFYING FACTOR 1, 2"/>
    <property type="match status" value="1"/>
</dbReference>
<evidence type="ECO:0000256" key="3">
    <source>
        <dbReference type="ARBA" id="ARBA00037882"/>
    </source>
</evidence>
<proteinExistence type="predicted"/>
<dbReference type="InterPro" id="IPR042095">
    <property type="entry name" value="SUMF_sf"/>
</dbReference>
<dbReference type="NCBIfam" id="TIGR03440">
    <property type="entry name" value="egtB_TIGR03440"/>
    <property type="match status" value="1"/>
</dbReference>
<dbReference type="InterPro" id="IPR016187">
    <property type="entry name" value="CTDL_fold"/>
</dbReference>
<reference evidence="6 7" key="1">
    <citation type="submission" date="2019-03" db="EMBL/GenBank/DDBJ databases">
        <title>Genomic Encyclopedia of Type Strains, Phase IV (KMG-IV): sequencing the most valuable type-strain genomes for metagenomic binning, comparative biology and taxonomic classification.</title>
        <authorList>
            <person name="Goeker M."/>
        </authorList>
    </citation>
    <scope>NUCLEOTIDE SEQUENCE [LARGE SCALE GENOMIC DNA]</scope>
    <source>
        <strain evidence="6 7">DSM 103428</strain>
    </source>
</reference>
<feature type="domain" description="Sulfatase-modifying factor enzyme-like" evidence="4">
    <location>
        <begin position="181"/>
        <end position="324"/>
    </location>
</feature>
<dbReference type="Pfam" id="PF12867">
    <property type="entry name" value="DinB_2"/>
    <property type="match status" value="1"/>
</dbReference>
<dbReference type="PANTHER" id="PTHR23150:SF36">
    <property type="entry name" value="HERCYNINE OXYGENASE"/>
    <property type="match status" value="1"/>
</dbReference>
<evidence type="ECO:0000259" key="5">
    <source>
        <dbReference type="Pfam" id="PF12867"/>
    </source>
</evidence>
<dbReference type="SUPFAM" id="SSF109854">
    <property type="entry name" value="DinB/YfiT-like putative metalloenzymes"/>
    <property type="match status" value="1"/>
</dbReference>
<dbReference type="InterPro" id="IPR024775">
    <property type="entry name" value="DinB-like"/>
</dbReference>
<keyword evidence="2" id="KW-0408">Iron</keyword>
<dbReference type="InterPro" id="IPR034660">
    <property type="entry name" value="DinB/YfiT-like"/>
</dbReference>
<feature type="domain" description="Sulfatase-modifying factor enzyme-like" evidence="4">
    <location>
        <begin position="341"/>
        <end position="413"/>
    </location>
</feature>
<keyword evidence="1" id="KW-0560">Oxidoreductase</keyword>
<feature type="domain" description="DinB-like" evidence="5">
    <location>
        <begin position="17"/>
        <end position="138"/>
    </location>
</feature>